<name>A0A0H2RMD8_9AGAM</name>
<reference evidence="1 2" key="1">
    <citation type="submission" date="2015-04" db="EMBL/GenBank/DDBJ databases">
        <title>Complete genome sequence of Schizopora paradoxa KUC8140, a cosmopolitan wood degrader in East Asia.</title>
        <authorList>
            <consortium name="DOE Joint Genome Institute"/>
            <person name="Min B."/>
            <person name="Park H."/>
            <person name="Jang Y."/>
            <person name="Kim J.-J."/>
            <person name="Kim K.H."/>
            <person name="Pangilinan J."/>
            <person name="Lipzen A."/>
            <person name="Riley R."/>
            <person name="Grigoriev I.V."/>
            <person name="Spatafora J.W."/>
            <person name="Choi I.-G."/>
        </authorList>
    </citation>
    <scope>NUCLEOTIDE SEQUENCE [LARGE SCALE GENOMIC DNA]</scope>
    <source>
        <strain evidence="1 2">KUC8140</strain>
    </source>
</reference>
<dbReference type="AlphaFoldDB" id="A0A0H2RMD8"/>
<evidence type="ECO:0000313" key="2">
    <source>
        <dbReference type="Proteomes" id="UP000053477"/>
    </source>
</evidence>
<gene>
    <name evidence="1" type="ORF">SCHPADRAFT_401151</name>
</gene>
<organism evidence="1 2">
    <name type="scientific">Schizopora paradoxa</name>
    <dbReference type="NCBI Taxonomy" id="27342"/>
    <lineage>
        <taxon>Eukaryota</taxon>
        <taxon>Fungi</taxon>
        <taxon>Dikarya</taxon>
        <taxon>Basidiomycota</taxon>
        <taxon>Agaricomycotina</taxon>
        <taxon>Agaricomycetes</taxon>
        <taxon>Hymenochaetales</taxon>
        <taxon>Schizoporaceae</taxon>
        <taxon>Schizopora</taxon>
    </lineage>
</organism>
<evidence type="ECO:0000313" key="1">
    <source>
        <dbReference type="EMBL" id="KLO12772.1"/>
    </source>
</evidence>
<proteinExistence type="predicted"/>
<keyword evidence="2" id="KW-1185">Reference proteome</keyword>
<protein>
    <submittedName>
        <fullName evidence="1">Uncharacterized protein</fullName>
    </submittedName>
</protein>
<accession>A0A0H2RMD8</accession>
<dbReference type="Proteomes" id="UP000053477">
    <property type="component" value="Unassembled WGS sequence"/>
</dbReference>
<dbReference type="EMBL" id="KQ085971">
    <property type="protein sequence ID" value="KLO12772.1"/>
    <property type="molecule type" value="Genomic_DNA"/>
</dbReference>
<sequence>MLSQVRRCVYHQAISLHILALNFPTRASGNRISRRRKYVLLKWRNCLDDATGSASTRWYHCHTRLRYYYGAWGFRCDGCVDFDIGADDFILQEIY</sequence>
<dbReference type="InParanoid" id="A0A0H2RMD8"/>